<dbReference type="Proteomes" id="UP000765509">
    <property type="component" value="Unassembled WGS sequence"/>
</dbReference>
<proteinExistence type="predicted"/>
<organism evidence="2 3">
    <name type="scientific">Austropuccinia psidii MF-1</name>
    <dbReference type="NCBI Taxonomy" id="1389203"/>
    <lineage>
        <taxon>Eukaryota</taxon>
        <taxon>Fungi</taxon>
        <taxon>Dikarya</taxon>
        <taxon>Basidiomycota</taxon>
        <taxon>Pucciniomycotina</taxon>
        <taxon>Pucciniomycetes</taxon>
        <taxon>Pucciniales</taxon>
        <taxon>Sphaerophragmiaceae</taxon>
        <taxon>Austropuccinia</taxon>
    </lineage>
</organism>
<evidence type="ECO:0000256" key="1">
    <source>
        <dbReference type="SAM" id="MobiDB-lite"/>
    </source>
</evidence>
<evidence type="ECO:0000313" key="2">
    <source>
        <dbReference type="EMBL" id="MBW0476808.1"/>
    </source>
</evidence>
<keyword evidence="3" id="KW-1185">Reference proteome</keyword>
<evidence type="ECO:0000313" key="3">
    <source>
        <dbReference type="Proteomes" id="UP000765509"/>
    </source>
</evidence>
<comment type="caution">
    <text evidence="2">The sequence shown here is derived from an EMBL/GenBank/DDBJ whole genome shotgun (WGS) entry which is preliminary data.</text>
</comment>
<dbReference type="AlphaFoldDB" id="A0A9Q3C4H9"/>
<dbReference type="EMBL" id="AVOT02004599">
    <property type="protein sequence ID" value="MBW0476808.1"/>
    <property type="molecule type" value="Genomic_DNA"/>
</dbReference>
<accession>A0A9Q3C4H9</accession>
<name>A0A9Q3C4H9_9BASI</name>
<protein>
    <submittedName>
        <fullName evidence="2">Uncharacterized protein</fullName>
    </submittedName>
</protein>
<sequence length="87" mass="9486">MGETDDHNGKGEESYSEKDIEESETSGSDEINIINAKIKNIYLIYEVLDVNSSLPQAGKSDTSLTNIQDVTLYRTKPAKGVGYTAGK</sequence>
<feature type="region of interest" description="Disordered" evidence="1">
    <location>
        <begin position="1"/>
        <end position="29"/>
    </location>
</feature>
<gene>
    <name evidence="2" type="ORF">O181_016523</name>
</gene>
<feature type="compositionally biased region" description="Basic and acidic residues" evidence="1">
    <location>
        <begin position="1"/>
        <end position="18"/>
    </location>
</feature>
<reference evidence="2" key="1">
    <citation type="submission" date="2021-03" db="EMBL/GenBank/DDBJ databases">
        <title>Draft genome sequence of rust myrtle Austropuccinia psidii MF-1, a brazilian biotype.</title>
        <authorList>
            <person name="Quecine M.C."/>
            <person name="Pachon D.M.R."/>
            <person name="Bonatelli M.L."/>
            <person name="Correr F.H."/>
            <person name="Franceschini L.M."/>
            <person name="Leite T.F."/>
            <person name="Margarido G.R.A."/>
            <person name="Almeida C.A."/>
            <person name="Ferrarezi J.A."/>
            <person name="Labate C.A."/>
        </authorList>
    </citation>
    <scope>NUCLEOTIDE SEQUENCE</scope>
    <source>
        <strain evidence="2">MF-1</strain>
    </source>
</reference>